<evidence type="ECO:0000313" key="2">
    <source>
        <dbReference type="Proteomes" id="UP000248863"/>
    </source>
</evidence>
<keyword evidence="2" id="KW-1185">Reference proteome</keyword>
<gene>
    <name evidence="1" type="ORF">CH338_19020</name>
</gene>
<protein>
    <submittedName>
        <fullName evidence="1">Uncharacterized protein</fullName>
    </submittedName>
</protein>
<evidence type="ECO:0000313" key="1">
    <source>
        <dbReference type="EMBL" id="RAI35571.1"/>
    </source>
</evidence>
<dbReference type="Proteomes" id="UP000248863">
    <property type="component" value="Unassembled WGS sequence"/>
</dbReference>
<name>A0A327KBN2_9BRAD</name>
<dbReference type="AlphaFoldDB" id="A0A327KBN2"/>
<reference evidence="1 2" key="1">
    <citation type="submission" date="2017-07" db="EMBL/GenBank/DDBJ databases">
        <title>Draft Genome Sequences of Select Purple Nonsulfur Bacteria.</title>
        <authorList>
            <person name="Lasarre B."/>
            <person name="Mckinlay J.B."/>
        </authorList>
    </citation>
    <scope>NUCLEOTIDE SEQUENCE [LARGE SCALE GENOMIC DNA]</scope>
    <source>
        <strain evidence="1 2">DSM 11907</strain>
    </source>
</reference>
<sequence>MIVRRRAIPQSGHVAAAVRAMRGRMLLARPRKALEPELFGGRVPPIAVSRRRPHASALP</sequence>
<comment type="caution">
    <text evidence="1">The sequence shown here is derived from an EMBL/GenBank/DDBJ whole genome shotgun (WGS) entry which is preliminary data.</text>
</comment>
<proteinExistence type="predicted"/>
<dbReference type="EMBL" id="NPEU01000254">
    <property type="protein sequence ID" value="RAI35571.1"/>
    <property type="molecule type" value="Genomic_DNA"/>
</dbReference>
<accession>A0A327KBN2</accession>
<organism evidence="1 2">
    <name type="scientific">Rhodoplanes elegans</name>
    <dbReference type="NCBI Taxonomy" id="29408"/>
    <lineage>
        <taxon>Bacteria</taxon>
        <taxon>Pseudomonadati</taxon>
        <taxon>Pseudomonadota</taxon>
        <taxon>Alphaproteobacteria</taxon>
        <taxon>Hyphomicrobiales</taxon>
        <taxon>Nitrobacteraceae</taxon>
        <taxon>Rhodoplanes</taxon>
    </lineage>
</organism>